<protein>
    <recommendedName>
        <fullName evidence="2">DUF6788 domain-containing protein</fullName>
    </recommendedName>
</protein>
<accession>A0A662DBE7</accession>
<gene>
    <name evidence="3" type="ORF">DRJ04_08065</name>
</gene>
<evidence type="ECO:0000313" key="3">
    <source>
        <dbReference type="EMBL" id="RLE11432.1"/>
    </source>
</evidence>
<sequence length="256" mass="29437">MVILRKPCTYPSCKKCKSGEKHPLPYLSQSKNGKTNLIYLPKHLREKAKKWVENYRSLENIIERLSKEMRIHFRFPPAGTLPEGEAICPYCGGKKTVVHQTHVRKIKHHKINEAVVKRLRCKKCKRTFRHYPQGVSQAQQTKTLKAMSVILYILGLSYDSLVSFFFALDTPLSKGTLWNNMQDAGEKAHFLRKKALQGKIKICGLDTTIYKVKGREEIVLLLSDILLGKTIEVEVIENRKAFTLKRKLTSIFNQLG</sequence>
<dbReference type="InterPro" id="IPR046738">
    <property type="entry name" value="DUF6788"/>
</dbReference>
<organism evidence="3 4">
    <name type="scientific">Aerophobetes bacterium</name>
    <dbReference type="NCBI Taxonomy" id="2030807"/>
    <lineage>
        <taxon>Bacteria</taxon>
        <taxon>Candidatus Aerophobota</taxon>
    </lineage>
</organism>
<dbReference type="Pfam" id="PF20586">
    <property type="entry name" value="DUF6788"/>
    <property type="match status" value="1"/>
</dbReference>
<dbReference type="AlphaFoldDB" id="A0A662DBE7"/>
<comment type="caution">
    <text evidence="3">The sequence shown here is derived from an EMBL/GenBank/DDBJ whole genome shotgun (WGS) entry which is preliminary data.</text>
</comment>
<keyword evidence="1" id="KW-0812">Transmembrane</keyword>
<keyword evidence="1" id="KW-1133">Transmembrane helix</keyword>
<keyword evidence="1" id="KW-0472">Membrane</keyword>
<feature type="domain" description="DUF6788" evidence="2">
    <location>
        <begin position="5"/>
        <end position="48"/>
    </location>
</feature>
<evidence type="ECO:0000313" key="4">
    <source>
        <dbReference type="Proteomes" id="UP000280417"/>
    </source>
</evidence>
<name>A0A662DBE7_UNCAE</name>
<proteinExistence type="predicted"/>
<dbReference type="SUPFAM" id="SSF57783">
    <property type="entry name" value="Zinc beta-ribbon"/>
    <property type="match status" value="1"/>
</dbReference>
<reference evidence="3 4" key="1">
    <citation type="submission" date="2018-06" db="EMBL/GenBank/DDBJ databases">
        <title>Extensive metabolic versatility and redundancy in microbially diverse, dynamic hydrothermal sediments.</title>
        <authorList>
            <person name="Dombrowski N."/>
            <person name="Teske A."/>
            <person name="Baker B.J."/>
        </authorList>
    </citation>
    <scope>NUCLEOTIDE SEQUENCE [LARGE SCALE GENOMIC DNA]</scope>
    <source>
        <strain evidence="3">B3_G15</strain>
    </source>
</reference>
<evidence type="ECO:0000259" key="2">
    <source>
        <dbReference type="Pfam" id="PF20586"/>
    </source>
</evidence>
<feature type="transmembrane region" description="Helical" evidence="1">
    <location>
        <begin position="149"/>
        <end position="168"/>
    </location>
</feature>
<dbReference type="EMBL" id="QMQA01000252">
    <property type="protein sequence ID" value="RLE11432.1"/>
    <property type="molecule type" value="Genomic_DNA"/>
</dbReference>
<dbReference type="Proteomes" id="UP000280417">
    <property type="component" value="Unassembled WGS sequence"/>
</dbReference>
<evidence type="ECO:0000256" key="1">
    <source>
        <dbReference type="SAM" id="Phobius"/>
    </source>
</evidence>